<evidence type="ECO:0008006" key="6">
    <source>
        <dbReference type="Google" id="ProtNLM"/>
    </source>
</evidence>
<proteinExistence type="predicted"/>
<dbReference type="Proteomes" id="UP000646738">
    <property type="component" value="Unassembled WGS sequence"/>
</dbReference>
<reference evidence="5" key="1">
    <citation type="submission" date="2023-07" db="EMBL/GenBank/DDBJ databases">
        <title>Whole genome shotgun sequence of Streptomyces achromogenes subsp. rubradiris NBRC 14000.</title>
        <authorList>
            <person name="Komaki H."/>
            <person name="Tamura T."/>
        </authorList>
    </citation>
    <scope>NUCLEOTIDE SEQUENCE [LARGE SCALE GENOMIC DNA]</scope>
    <source>
        <strain evidence="5">NBRC 14000</strain>
    </source>
</reference>
<gene>
    <name evidence="4" type="ORF">Srubr_04000</name>
</gene>
<evidence type="ECO:0000256" key="1">
    <source>
        <dbReference type="SAM" id="MobiDB-lite"/>
    </source>
</evidence>
<evidence type="ECO:0000313" key="5">
    <source>
        <dbReference type="Proteomes" id="UP000646738"/>
    </source>
</evidence>
<keyword evidence="5" id="KW-1185">Reference proteome</keyword>
<protein>
    <recommendedName>
        <fullName evidence="6">Secreted protein</fullName>
    </recommendedName>
</protein>
<feature type="compositionally biased region" description="Low complexity" evidence="1">
    <location>
        <begin position="124"/>
        <end position="161"/>
    </location>
</feature>
<feature type="transmembrane region" description="Helical" evidence="2">
    <location>
        <begin position="188"/>
        <end position="208"/>
    </location>
</feature>
<feature type="region of interest" description="Disordered" evidence="1">
    <location>
        <begin position="124"/>
        <end position="173"/>
    </location>
</feature>
<dbReference type="EMBL" id="BNEA01000001">
    <property type="protein sequence ID" value="GHI50554.1"/>
    <property type="molecule type" value="Genomic_DNA"/>
</dbReference>
<feature type="signal peptide" evidence="3">
    <location>
        <begin position="1"/>
        <end position="25"/>
    </location>
</feature>
<dbReference type="RefSeq" id="WP_189993012.1">
    <property type="nucleotide sequence ID" value="NZ_BNCB01000005.1"/>
</dbReference>
<comment type="caution">
    <text evidence="4">The sequence shown here is derived from an EMBL/GenBank/DDBJ whole genome shotgun (WGS) entry which is preliminary data.</text>
</comment>
<accession>A0ABQ3R3W7</accession>
<name>A0ABQ3R3W7_STRRR</name>
<evidence type="ECO:0000256" key="3">
    <source>
        <dbReference type="SAM" id="SignalP"/>
    </source>
</evidence>
<keyword evidence="2" id="KW-0812">Transmembrane</keyword>
<organism evidence="4 5">
    <name type="scientific">Streptomyces rubradiris</name>
    <name type="common">Streptomyces achromogenes subsp. rubradiris</name>
    <dbReference type="NCBI Taxonomy" id="285531"/>
    <lineage>
        <taxon>Bacteria</taxon>
        <taxon>Bacillati</taxon>
        <taxon>Actinomycetota</taxon>
        <taxon>Actinomycetes</taxon>
        <taxon>Kitasatosporales</taxon>
        <taxon>Streptomycetaceae</taxon>
        <taxon>Streptomyces</taxon>
    </lineage>
</organism>
<keyword evidence="3" id="KW-0732">Signal</keyword>
<keyword evidence="2" id="KW-1133">Transmembrane helix</keyword>
<sequence length="217" mass="21331">MDNSRLLLRSGLTLAAATALPAALAGPTAAVSGISVSTIGSTVSVVTGACTEVNGSWGTAALLTSRQATFSQGRQVALSGTSVSQSAAWTGVSPGTYTVVVLCSSGTTAGSQSVIVSGAAVPTRPTAVPAQPTTVPTRAAPVPAQPTTVPTRPAPVQTRPAISATTSPAPSRGVMGGLGGAARDYGPLTLGVGAALVGTGVVATGWVLRRRSRPYRL</sequence>
<keyword evidence="2" id="KW-0472">Membrane</keyword>
<evidence type="ECO:0000256" key="2">
    <source>
        <dbReference type="SAM" id="Phobius"/>
    </source>
</evidence>
<feature type="chain" id="PRO_5045398203" description="Secreted protein" evidence="3">
    <location>
        <begin position="26"/>
        <end position="217"/>
    </location>
</feature>
<evidence type="ECO:0000313" key="4">
    <source>
        <dbReference type="EMBL" id="GHI50554.1"/>
    </source>
</evidence>